<keyword evidence="2" id="KW-1185">Reference proteome</keyword>
<proteinExistence type="predicted"/>
<dbReference type="EMBL" id="VSRR010002092">
    <property type="protein sequence ID" value="MPC29556.1"/>
    <property type="molecule type" value="Genomic_DNA"/>
</dbReference>
<sequence length="91" mass="10009">MTTDTTLVSVVSLGSSDYSLEMELIQSVLGTRYLVGAYSPITLNCASFPSESGFLELLVQSFVKRRSFDISDNFDNFDKLPFHNSFPGSGL</sequence>
<name>A0A5B7E8K7_PORTR</name>
<organism evidence="1 2">
    <name type="scientific">Portunus trituberculatus</name>
    <name type="common">Swimming crab</name>
    <name type="synonym">Neptunus trituberculatus</name>
    <dbReference type="NCBI Taxonomy" id="210409"/>
    <lineage>
        <taxon>Eukaryota</taxon>
        <taxon>Metazoa</taxon>
        <taxon>Ecdysozoa</taxon>
        <taxon>Arthropoda</taxon>
        <taxon>Crustacea</taxon>
        <taxon>Multicrustacea</taxon>
        <taxon>Malacostraca</taxon>
        <taxon>Eumalacostraca</taxon>
        <taxon>Eucarida</taxon>
        <taxon>Decapoda</taxon>
        <taxon>Pleocyemata</taxon>
        <taxon>Brachyura</taxon>
        <taxon>Eubrachyura</taxon>
        <taxon>Portunoidea</taxon>
        <taxon>Portunidae</taxon>
        <taxon>Portuninae</taxon>
        <taxon>Portunus</taxon>
    </lineage>
</organism>
<reference evidence="1 2" key="1">
    <citation type="submission" date="2019-05" db="EMBL/GenBank/DDBJ databases">
        <title>Another draft genome of Portunus trituberculatus and its Hox gene families provides insights of decapod evolution.</title>
        <authorList>
            <person name="Jeong J.-H."/>
            <person name="Song I."/>
            <person name="Kim S."/>
            <person name="Choi T."/>
            <person name="Kim D."/>
            <person name="Ryu S."/>
            <person name="Kim W."/>
        </authorList>
    </citation>
    <scope>NUCLEOTIDE SEQUENCE [LARGE SCALE GENOMIC DNA]</scope>
    <source>
        <tissue evidence="1">Muscle</tissue>
    </source>
</reference>
<dbReference type="Proteomes" id="UP000324222">
    <property type="component" value="Unassembled WGS sequence"/>
</dbReference>
<gene>
    <name evidence="1" type="ORF">E2C01_022797</name>
</gene>
<evidence type="ECO:0000313" key="1">
    <source>
        <dbReference type="EMBL" id="MPC29556.1"/>
    </source>
</evidence>
<evidence type="ECO:0000313" key="2">
    <source>
        <dbReference type="Proteomes" id="UP000324222"/>
    </source>
</evidence>
<protein>
    <submittedName>
        <fullName evidence="1">Uncharacterized protein</fullName>
    </submittedName>
</protein>
<comment type="caution">
    <text evidence="1">The sequence shown here is derived from an EMBL/GenBank/DDBJ whole genome shotgun (WGS) entry which is preliminary data.</text>
</comment>
<dbReference type="AlphaFoldDB" id="A0A5B7E8K7"/>
<accession>A0A5B7E8K7</accession>